<accession>A0AA39T8C1</accession>
<comment type="caution">
    <text evidence="1">The sequence shown here is derived from an EMBL/GenBank/DDBJ whole genome shotgun (WGS) entry which is preliminary data.</text>
</comment>
<gene>
    <name evidence="1" type="ORF">IW261DRAFT_900644</name>
</gene>
<keyword evidence="2" id="KW-1185">Reference proteome</keyword>
<evidence type="ECO:0000313" key="1">
    <source>
        <dbReference type="EMBL" id="KAK0471431.1"/>
    </source>
</evidence>
<reference evidence="1" key="1">
    <citation type="submission" date="2023-06" db="EMBL/GenBank/DDBJ databases">
        <authorList>
            <consortium name="Lawrence Berkeley National Laboratory"/>
            <person name="Ahrendt S."/>
            <person name="Sahu N."/>
            <person name="Indic B."/>
            <person name="Wong-Bajracharya J."/>
            <person name="Merenyi Z."/>
            <person name="Ke H.-M."/>
            <person name="Monk M."/>
            <person name="Kocsube S."/>
            <person name="Drula E."/>
            <person name="Lipzen A."/>
            <person name="Balint B."/>
            <person name="Henrissat B."/>
            <person name="Andreopoulos B."/>
            <person name="Martin F.M."/>
            <person name="Harder C.B."/>
            <person name="Rigling D."/>
            <person name="Ford K.L."/>
            <person name="Foster G.D."/>
            <person name="Pangilinan J."/>
            <person name="Papanicolaou A."/>
            <person name="Barry K."/>
            <person name="LaButti K."/>
            <person name="Viragh M."/>
            <person name="Koriabine M."/>
            <person name="Yan M."/>
            <person name="Riley R."/>
            <person name="Champramary S."/>
            <person name="Plett K.L."/>
            <person name="Tsai I.J."/>
            <person name="Slot J."/>
            <person name="Sipos G."/>
            <person name="Plett J."/>
            <person name="Nagy L.G."/>
            <person name="Grigoriev I.V."/>
        </authorList>
    </citation>
    <scope>NUCLEOTIDE SEQUENCE</scope>
    <source>
        <strain evidence="1">ICMP 16352</strain>
    </source>
</reference>
<proteinExistence type="predicted"/>
<protein>
    <submittedName>
        <fullName evidence="1">Uncharacterized protein</fullName>
    </submittedName>
</protein>
<dbReference type="AlphaFoldDB" id="A0AA39T8C1"/>
<dbReference type="Proteomes" id="UP001175227">
    <property type="component" value="Unassembled WGS sequence"/>
</dbReference>
<dbReference type="EMBL" id="JAUEPR010000051">
    <property type="protein sequence ID" value="KAK0471431.1"/>
    <property type="molecule type" value="Genomic_DNA"/>
</dbReference>
<evidence type="ECO:0000313" key="2">
    <source>
        <dbReference type="Proteomes" id="UP001175227"/>
    </source>
</evidence>
<sequence>MVQHRFATCKLNSPNTLLRNQLFFPEHGGPLELITMTREHRRLYLELNSTDVPVLATTSAIHHHCLPKFLAKISEDGIGPACSVLTGRTLHRGPSSGSIQLDESNLRRDAALDFGFHRQVIVDSLHLFSHHSLVKMLFCPSTWIGSKNETLSPFLPRYRPYQYSTALLASLSPEQRQEAVQGMLPLVLRRTGLVIPSSGSKQ</sequence>
<organism evidence="1 2">
    <name type="scientific">Armillaria novae-zelandiae</name>
    <dbReference type="NCBI Taxonomy" id="153914"/>
    <lineage>
        <taxon>Eukaryota</taxon>
        <taxon>Fungi</taxon>
        <taxon>Dikarya</taxon>
        <taxon>Basidiomycota</taxon>
        <taxon>Agaricomycotina</taxon>
        <taxon>Agaricomycetes</taxon>
        <taxon>Agaricomycetidae</taxon>
        <taxon>Agaricales</taxon>
        <taxon>Marasmiineae</taxon>
        <taxon>Physalacriaceae</taxon>
        <taxon>Armillaria</taxon>
    </lineage>
</organism>
<name>A0AA39T8C1_9AGAR</name>